<dbReference type="PRINTS" id="PR00237">
    <property type="entry name" value="GPCRRHODOPSN"/>
</dbReference>
<dbReference type="KEGG" id="muo:115456494"/>
<keyword evidence="5 9" id="KW-0472">Membrane</keyword>
<keyword evidence="2 9" id="KW-0812">Transmembrane</keyword>
<evidence type="ECO:0000256" key="4">
    <source>
        <dbReference type="ARBA" id="ARBA00023040"/>
    </source>
</evidence>
<dbReference type="GO" id="GO:0016020">
    <property type="term" value="C:membrane"/>
    <property type="evidence" value="ECO:0007669"/>
    <property type="project" value="UniProtKB-SubCell"/>
</dbReference>
<evidence type="ECO:0000256" key="3">
    <source>
        <dbReference type="ARBA" id="ARBA00022989"/>
    </source>
</evidence>
<feature type="transmembrane region" description="Helical" evidence="9">
    <location>
        <begin position="228"/>
        <end position="252"/>
    </location>
</feature>
<evidence type="ECO:0000313" key="12">
    <source>
        <dbReference type="RefSeq" id="XP_030041472.1"/>
    </source>
</evidence>
<dbReference type="OrthoDB" id="5960344at2759"/>
<keyword evidence="4" id="KW-0297">G-protein coupled receptor</keyword>
<proteinExistence type="predicted"/>
<feature type="transmembrane region" description="Helical" evidence="9">
    <location>
        <begin position="20"/>
        <end position="41"/>
    </location>
</feature>
<dbReference type="Pfam" id="PF00001">
    <property type="entry name" value="7tm_1"/>
    <property type="match status" value="1"/>
</dbReference>
<keyword evidence="6" id="KW-1015">Disulfide bond</keyword>
<dbReference type="AlphaFoldDB" id="A0A6P7WED1"/>
<keyword evidence="8" id="KW-0807">Transducer</keyword>
<evidence type="ECO:0000256" key="1">
    <source>
        <dbReference type="ARBA" id="ARBA00004141"/>
    </source>
</evidence>
<keyword evidence="11" id="KW-1185">Reference proteome</keyword>
<dbReference type="SUPFAM" id="SSF81321">
    <property type="entry name" value="Family A G protein-coupled receptor-like"/>
    <property type="match status" value="1"/>
</dbReference>
<dbReference type="GO" id="GO:0008142">
    <property type="term" value="F:oxysterol binding"/>
    <property type="evidence" value="ECO:0007669"/>
    <property type="project" value="InterPro"/>
</dbReference>
<feature type="transmembrane region" description="Helical" evidence="9">
    <location>
        <begin position="129"/>
        <end position="153"/>
    </location>
</feature>
<dbReference type="FunFam" id="1.20.1070.10:FF:000017">
    <property type="entry name" value="lysophosphatidic acid receptor 4"/>
    <property type="match status" value="1"/>
</dbReference>
<accession>A0A6P7WED1</accession>
<dbReference type="PANTHER" id="PTHR24237:SF37">
    <property type="entry name" value="COAGULATION FACTOR II (THROMBIN) RECEPTOR-LIKE 2-RELATED"/>
    <property type="match status" value="1"/>
</dbReference>
<dbReference type="InterPro" id="IPR000276">
    <property type="entry name" value="GPCR_Rhodpsn"/>
</dbReference>
<evidence type="ECO:0000256" key="6">
    <source>
        <dbReference type="ARBA" id="ARBA00023157"/>
    </source>
</evidence>
<keyword evidence="7" id="KW-0675">Receptor</keyword>
<evidence type="ECO:0000259" key="10">
    <source>
        <dbReference type="PROSITE" id="PS50262"/>
    </source>
</evidence>
<dbReference type="PRINTS" id="PR01157">
    <property type="entry name" value="P2YPURNOCPTR"/>
</dbReference>
<dbReference type="GO" id="GO:0004930">
    <property type="term" value="F:G protein-coupled receptor activity"/>
    <property type="evidence" value="ECO:0007669"/>
    <property type="project" value="UniProtKB-KW"/>
</dbReference>
<evidence type="ECO:0000256" key="7">
    <source>
        <dbReference type="ARBA" id="ARBA00023170"/>
    </source>
</evidence>
<evidence type="ECO:0000256" key="9">
    <source>
        <dbReference type="SAM" id="Phobius"/>
    </source>
</evidence>
<dbReference type="PANTHER" id="PTHR24237">
    <property type="entry name" value="G-PROTEIN COUPLED RECEPTOR"/>
    <property type="match status" value="1"/>
</dbReference>
<feature type="domain" description="G-protein coupled receptors family 1 profile" evidence="10">
    <location>
        <begin position="33"/>
        <end position="288"/>
    </location>
</feature>
<dbReference type="CDD" id="cd14982">
    <property type="entry name" value="7tmA_purinoceptor-like"/>
    <property type="match status" value="1"/>
</dbReference>
<evidence type="ECO:0000256" key="5">
    <source>
        <dbReference type="ARBA" id="ARBA00023136"/>
    </source>
</evidence>
<feature type="transmembrane region" description="Helical" evidence="9">
    <location>
        <begin position="53"/>
        <end position="75"/>
    </location>
</feature>
<dbReference type="InterPro" id="IPR047160">
    <property type="entry name" value="GP183-like"/>
</dbReference>
<reference evidence="12" key="1">
    <citation type="submission" date="2025-08" db="UniProtKB">
        <authorList>
            <consortium name="RefSeq"/>
        </authorList>
    </citation>
    <scope>IDENTIFICATION</scope>
</reference>
<dbReference type="Proteomes" id="UP000515156">
    <property type="component" value="Chromosome 13"/>
</dbReference>
<name>A0A6P7WED1_9AMPH</name>
<gene>
    <name evidence="12" type="primary">LOC115456494</name>
</gene>
<evidence type="ECO:0000313" key="11">
    <source>
        <dbReference type="Proteomes" id="UP000515156"/>
    </source>
</evidence>
<dbReference type="PROSITE" id="PS50262">
    <property type="entry name" value="G_PROTEIN_RECEP_F1_2"/>
    <property type="match status" value="1"/>
</dbReference>
<evidence type="ECO:0000256" key="2">
    <source>
        <dbReference type="ARBA" id="ARBA00022692"/>
    </source>
</evidence>
<protein>
    <submittedName>
        <fullName evidence="12">Lysophosphatidic acid receptor 6-like</fullName>
    </submittedName>
</protein>
<sequence>MMNTSSNCSLQANFQYHFFSTIYSLVFILGMTENALALYVLTCKVKNTTQSYVYFINLAIVDTMFVCMLPFRIHYHINENNWIFGDITCRITGTLYFTNIYLSIGFFTCICVDRYVAVVHPVTYLRIKISYYSIMITVLLWAIAAAIMVPLILGGRLDNFIEHNNKTACFENFSLRSWTTRMVPYNTCALVFGFVIPFSIIMISYPLIAKRISKIQTSIHKKKALRTIYMILAISILCFLPYHITHLLHFMMRIKLFDHCAFASFIYKLRRVTLALVSINCCLNPIMYYLTSTSYSGLITLKLRRLRAKKVYTIYDRDVTKFNCTYRNKL</sequence>
<feature type="transmembrane region" description="Helical" evidence="9">
    <location>
        <begin position="183"/>
        <end position="208"/>
    </location>
</feature>
<comment type="subcellular location">
    <subcellularLocation>
        <location evidence="1">Membrane</location>
        <topology evidence="1">Multi-pass membrane protein</topology>
    </subcellularLocation>
</comment>
<dbReference type="GeneID" id="115456494"/>
<organism evidence="11 12">
    <name type="scientific">Microcaecilia unicolor</name>
    <dbReference type="NCBI Taxonomy" id="1415580"/>
    <lineage>
        <taxon>Eukaryota</taxon>
        <taxon>Metazoa</taxon>
        <taxon>Chordata</taxon>
        <taxon>Craniata</taxon>
        <taxon>Vertebrata</taxon>
        <taxon>Euteleostomi</taxon>
        <taxon>Amphibia</taxon>
        <taxon>Gymnophiona</taxon>
        <taxon>Siphonopidae</taxon>
        <taxon>Microcaecilia</taxon>
    </lineage>
</organism>
<evidence type="ECO:0000256" key="8">
    <source>
        <dbReference type="ARBA" id="ARBA00023224"/>
    </source>
</evidence>
<keyword evidence="3 9" id="KW-1133">Transmembrane helix</keyword>
<dbReference type="Gene3D" id="1.20.1070.10">
    <property type="entry name" value="Rhodopsin 7-helix transmembrane proteins"/>
    <property type="match status" value="1"/>
</dbReference>
<feature type="transmembrane region" description="Helical" evidence="9">
    <location>
        <begin position="95"/>
        <end position="117"/>
    </location>
</feature>
<dbReference type="InterPro" id="IPR017452">
    <property type="entry name" value="GPCR_Rhodpsn_7TM"/>
</dbReference>
<dbReference type="InParanoid" id="A0A6P7WED1"/>
<dbReference type="RefSeq" id="XP_030041472.1">
    <property type="nucleotide sequence ID" value="XM_030185612.1"/>
</dbReference>